<dbReference type="RefSeq" id="WP_092099150.1">
    <property type="nucleotide sequence ID" value="NZ_FOOT01000001.1"/>
</dbReference>
<protein>
    <submittedName>
        <fullName evidence="10">Putative spermidine/putrescine transport system permease protein</fullName>
    </submittedName>
</protein>
<dbReference type="Proteomes" id="UP000198724">
    <property type="component" value="Unassembled WGS sequence"/>
</dbReference>
<evidence type="ECO:0000256" key="5">
    <source>
        <dbReference type="ARBA" id="ARBA00022692"/>
    </source>
</evidence>
<dbReference type="AlphaFoldDB" id="A0A1I2NT22"/>
<comment type="similarity">
    <text evidence="8">Belongs to the binding-protein-dependent transport system permease family.</text>
</comment>
<keyword evidence="2 8" id="KW-0813">Transport</keyword>
<keyword evidence="6 8" id="KW-1133">Transmembrane helix</keyword>
<evidence type="ECO:0000313" key="11">
    <source>
        <dbReference type="Proteomes" id="UP000198724"/>
    </source>
</evidence>
<dbReference type="EMBL" id="FOOT01000001">
    <property type="protein sequence ID" value="SFG04576.1"/>
    <property type="molecule type" value="Genomic_DNA"/>
</dbReference>
<dbReference type="SUPFAM" id="SSF161098">
    <property type="entry name" value="MetI-like"/>
    <property type="match status" value="1"/>
</dbReference>
<dbReference type="STRING" id="1436961.SAMN05421739_101774"/>
<proteinExistence type="inferred from homology"/>
<evidence type="ECO:0000313" key="10">
    <source>
        <dbReference type="EMBL" id="SFG04576.1"/>
    </source>
</evidence>
<dbReference type="Gene3D" id="1.10.3720.10">
    <property type="entry name" value="MetI-like"/>
    <property type="match status" value="1"/>
</dbReference>
<evidence type="ECO:0000256" key="1">
    <source>
        <dbReference type="ARBA" id="ARBA00004429"/>
    </source>
</evidence>
<evidence type="ECO:0000256" key="8">
    <source>
        <dbReference type="RuleBase" id="RU363032"/>
    </source>
</evidence>
<sequence length="292" mass="32082">MTTLGQRLSSKTKAGAGVYLRAIFLLLAVLPVAGGLLYGLAYSFGLTGALSTGFTLQHWQQVWSSGALLSSLAYSLYIGLVAIALATAAALFLALYFQRSLRSGSLSYFLYLPLTIPAMVMGFLVFQLFTKSGLFSRVVYGLGWIDNLQGFPSLVHDTLGFGIILAHVLMAMPFLTLLFHAIYREQNLEQLQEVSANLGAGKSYFVRHIAIPTLLKTAAPNLLLYFIFILGSYEIPLLIGSQQHQMVSVLAVQKFQRFNLLDIPQGYAISVAFTLFVLLLLSISFKKLQRHA</sequence>
<reference evidence="11" key="1">
    <citation type="submission" date="2016-10" db="EMBL/GenBank/DDBJ databases">
        <authorList>
            <person name="Varghese N."/>
            <person name="Submissions S."/>
        </authorList>
    </citation>
    <scope>NUCLEOTIDE SEQUENCE [LARGE SCALE GENOMIC DNA]</scope>
    <source>
        <strain evidence="11">LP51</strain>
    </source>
</reference>
<dbReference type="InterPro" id="IPR000515">
    <property type="entry name" value="MetI-like"/>
</dbReference>
<evidence type="ECO:0000256" key="2">
    <source>
        <dbReference type="ARBA" id="ARBA00022448"/>
    </source>
</evidence>
<accession>A0A1I2NT22</accession>
<keyword evidence="7 8" id="KW-0472">Membrane</keyword>
<feature type="transmembrane region" description="Helical" evidence="8">
    <location>
        <begin position="109"/>
        <end position="129"/>
    </location>
</feature>
<dbReference type="InterPro" id="IPR035906">
    <property type="entry name" value="MetI-like_sf"/>
</dbReference>
<gene>
    <name evidence="10" type="ORF">SAMN05421739_101774</name>
</gene>
<dbReference type="GO" id="GO:0005886">
    <property type="term" value="C:plasma membrane"/>
    <property type="evidence" value="ECO:0007669"/>
    <property type="project" value="UniProtKB-SubCell"/>
</dbReference>
<feature type="transmembrane region" description="Helical" evidence="8">
    <location>
        <begin position="74"/>
        <end position="97"/>
    </location>
</feature>
<feature type="transmembrane region" description="Helical" evidence="8">
    <location>
        <begin position="222"/>
        <end position="239"/>
    </location>
</feature>
<keyword evidence="4" id="KW-0997">Cell inner membrane</keyword>
<comment type="subcellular location">
    <subcellularLocation>
        <location evidence="1">Cell inner membrane</location>
        <topology evidence="1">Multi-pass membrane protein</topology>
    </subcellularLocation>
    <subcellularLocation>
        <location evidence="8">Cell membrane</location>
        <topology evidence="8">Multi-pass membrane protein</topology>
    </subcellularLocation>
</comment>
<feature type="transmembrane region" description="Helical" evidence="8">
    <location>
        <begin position="159"/>
        <end position="183"/>
    </location>
</feature>
<evidence type="ECO:0000256" key="6">
    <source>
        <dbReference type="ARBA" id="ARBA00022989"/>
    </source>
</evidence>
<keyword evidence="5 8" id="KW-0812">Transmembrane</keyword>
<dbReference type="OrthoDB" id="9785836at2"/>
<dbReference type="GO" id="GO:0055085">
    <property type="term" value="P:transmembrane transport"/>
    <property type="evidence" value="ECO:0007669"/>
    <property type="project" value="InterPro"/>
</dbReference>
<evidence type="ECO:0000256" key="4">
    <source>
        <dbReference type="ARBA" id="ARBA00022519"/>
    </source>
</evidence>
<keyword evidence="3" id="KW-1003">Cell membrane</keyword>
<keyword evidence="11" id="KW-1185">Reference proteome</keyword>
<dbReference type="PROSITE" id="PS50928">
    <property type="entry name" value="ABC_TM1"/>
    <property type="match status" value="1"/>
</dbReference>
<dbReference type="Pfam" id="PF00528">
    <property type="entry name" value="BPD_transp_1"/>
    <property type="match status" value="1"/>
</dbReference>
<evidence type="ECO:0000259" key="9">
    <source>
        <dbReference type="PROSITE" id="PS50928"/>
    </source>
</evidence>
<organism evidence="10 11">
    <name type="scientific">Pontibacter chinhatensis</name>
    <dbReference type="NCBI Taxonomy" id="1436961"/>
    <lineage>
        <taxon>Bacteria</taxon>
        <taxon>Pseudomonadati</taxon>
        <taxon>Bacteroidota</taxon>
        <taxon>Cytophagia</taxon>
        <taxon>Cytophagales</taxon>
        <taxon>Hymenobacteraceae</taxon>
        <taxon>Pontibacter</taxon>
    </lineage>
</organism>
<feature type="transmembrane region" description="Helical" evidence="8">
    <location>
        <begin position="20"/>
        <end position="41"/>
    </location>
</feature>
<evidence type="ECO:0000256" key="7">
    <source>
        <dbReference type="ARBA" id="ARBA00023136"/>
    </source>
</evidence>
<dbReference type="PANTHER" id="PTHR43357:SF4">
    <property type="entry name" value="INNER MEMBRANE ABC TRANSPORTER PERMEASE PROTEIN YDCV"/>
    <property type="match status" value="1"/>
</dbReference>
<evidence type="ECO:0000256" key="3">
    <source>
        <dbReference type="ARBA" id="ARBA00022475"/>
    </source>
</evidence>
<feature type="domain" description="ABC transmembrane type-1" evidence="9">
    <location>
        <begin position="72"/>
        <end position="284"/>
    </location>
</feature>
<feature type="transmembrane region" description="Helical" evidence="8">
    <location>
        <begin position="267"/>
        <end position="285"/>
    </location>
</feature>
<dbReference type="CDD" id="cd06261">
    <property type="entry name" value="TM_PBP2"/>
    <property type="match status" value="1"/>
</dbReference>
<name>A0A1I2NT22_9BACT</name>
<dbReference type="PANTHER" id="PTHR43357">
    <property type="entry name" value="INNER MEMBRANE ABC TRANSPORTER PERMEASE PROTEIN YDCV"/>
    <property type="match status" value="1"/>
</dbReference>